<dbReference type="GO" id="GO:0005886">
    <property type="term" value="C:plasma membrane"/>
    <property type="evidence" value="ECO:0007669"/>
    <property type="project" value="UniProtKB-SubCell"/>
</dbReference>
<evidence type="ECO:0000313" key="7">
    <source>
        <dbReference type="EMBL" id="RAL21368.1"/>
    </source>
</evidence>
<evidence type="ECO:0000256" key="4">
    <source>
        <dbReference type="ARBA" id="ARBA00022989"/>
    </source>
</evidence>
<comment type="caution">
    <text evidence="7">The sequence shown here is derived from an EMBL/GenBank/DDBJ whole genome shotgun (WGS) entry which is preliminary data.</text>
</comment>
<keyword evidence="5 6" id="KW-0472">Membrane</keyword>
<dbReference type="Pfam" id="PF01810">
    <property type="entry name" value="LysE"/>
    <property type="match status" value="1"/>
</dbReference>
<dbReference type="EMBL" id="QJKK01000015">
    <property type="protein sequence ID" value="RAL21368.1"/>
    <property type="molecule type" value="Genomic_DNA"/>
</dbReference>
<feature type="transmembrane region" description="Helical" evidence="6">
    <location>
        <begin position="6"/>
        <end position="27"/>
    </location>
</feature>
<dbReference type="AlphaFoldDB" id="A0A364K0Z9"/>
<dbReference type="InterPro" id="IPR001123">
    <property type="entry name" value="LeuE-type"/>
</dbReference>
<evidence type="ECO:0000313" key="8">
    <source>
        <dbReference type="Proteomes" id="UP000251213"/>
    </source>
</evidence>
<proteinExistence type="predicted"/>
<accession>A0A364K0Z9</accession>
<evidence type="ECO:0000256" key="2">
    <source>
        <dbReference type="ARBA" id="ARBA00022475"/>
    </source>
</evidence>
<dbReference type="OrthoDB" id="9784202at2"/>
<evidence type="ECO:0000256" key="1">
    <source>
        <dbReference type="ARBA" id="ARBA00004651"/>
    </source>
</evidence>
<keyword evidence="3 6" id="KW-0812">Transmembrane</keyword>
<reference evidence="7 8" key="2">
    <citation type="submission" date="2018-06" db="EMBL/GenBank/DDBJ databases">
        <authorList>
            <person name="Zhirakovskaya E."/>
        </authorList>
    </citation>
    <scope>NUCLEOTIDE SEQUENCE [LARGE SCALE GENOMIC DNA]</scope>
    <source>
        <strain evidence="7 8">FBKL4.011</strain>
    </source>
</reference>
<dbReference type="GO" id="GO:0015171">
    <property type="term" value="F:amino acid transmembrane transporter activity"/>
    <property type="evidence" value="ECO:0007669"/>
    <property type="project" value="TreeGrafter"/>
</dbReference>
<name>A0A364K0Z9_9BACL</name>
<keyword evidence="4 6" id="KW-1133">Transmembrane helix</keyword>
<protein>
    <submittedName>
        <fullName evidence="7">LysE family translocator</fullName>
    </submittedName>
</protein>
<comment type="subcellular location">
    <subcellularLocation>
        <location evidence="1">Cell membrane</location>
        <topology evidence="1">Multi-pass membrane protein</topology>
    </subcellularLocation>
</comment>
<reference evidence="7 8" key="1">
    <citation type="submission" date="2018-06" db="EMBL/GenBank/DDBJ databases">
        <title>Thermoflavimicrobium daqus sp. nov., a thermophilic microbe isolated from Moutai-flavour Daqu.</title>
        <authorList>
            <person name="Wang X."/>
            <person name="Zhou H."/>
        </authorList>
    </citation>
    <scope>NUCLEOTIDE SEQUENCE [LARGE SCALE GENOMIC DNA]</scope>
    <source>
        <strain evidence="7 8">FBKL4.011</strain>
    </source>
</reference>
<evidence type="ECO:0000256" key="3">
    <source>
        <dbReference type="ARBA" id="ARBA00022692"/>
    </source>
</evidence>
<feature type="transmembrane region" description="Helical" evidence="6">
    <location>
        <begin position="118"/>
        <end position="138"/>
    </location>
</feature>
<gene>
    <name evidence="7" type="ORF">DL897_16645</name>
</gene>
<dbReference type="RefSeq" id="WP_113660251.1">
    <property type="nucleotide sequence ID" value="NZ_KZ845677.1"/>
</dbReference>
<organism evidence="7 8">
    <name type="scientific">Thermoflavimicrobium daqui</name>
    <dbReference type="NCBI Taxonomy" id="2137476"/>
    <lineage>
        <taxon>Bacteria</taxon>
        <taxon>Bacillati</taxon>
        <taxon>Bacillota</taxon>
        <taxon>Bacilli</taxon>
        <taxon>Bacillales</taxon>
        <taxon>Thermoactinomycetaceae</taxon>
        <taxon>Thermoflavimicrobium</taxon>
    </lineage>
</organism>
<keyword evidence="2" id="KW-1003">Cell membrane</keyword>
<feature type="transmembrane region" description="Helical" evidence="6">
    <location>
        <begin position="150"/>
        <end position="175"/>
    </location>
</feature>
<keyword evidence="8" id="KW-1185">Reference proteome</keyword>
<sequence length="208" mass="22926">MEWGSLLSFLATSMILTLAPGPDNLFVIAQSISEGKKPALATSFGLCFGITFHTLIAAAGIATMIYQSTILFQILKFTGAIYLLYLAWQAFQEGKNSLTIPQKITTPQSFFTHFKKGVFMNILNPKVSLFFLAFLPQFVSKEGSITGQMILLGIIFMIQALIIFSLMAILAGTFRDKILKNGKAAKYIHWTKAVLFATIGIRLALSEQ</sequence>
<feature type="transmembrane region" description="Helical" evidence="6">
    <location>
        <begin position="39"/>
        <end position="64"/>
    </location>
</feature>
<feature type="transmembrane region" description="Helical" evidence="6">
    <location>
        <begin position="70"/>
        <end position="88"/>
    </location>
</feature>
<dbReference type="Proteomes" id="UP000251213">
    <property type="component" value="Unassembled WGS sequence"/>
</dbReference>
<evidence type="ECO:0000256" key="5">
    <source>
        <dbReference type="ARBA" id="ARBA00023136"/>
    </source>
</evidence>
<dbReference type="PANTHER" id="PTHR30086">
    <property type="entry name" value="ARGININE EXPORTER PROTEIN ARGO"/>
    <property type="match status" value="1"/>
</dbReference>
<feature type="transmembrane region" description="Helical" evidence="6">
    <location>
        <begin position="187"/>
        <end position="205"/>
    </location>
</feature>
<dbReference type="PANTHER" id="PTHR30086:SF20">
    <property type="entry name" value="ARGININE EXPORTER PROTEIN ARGO-RELATED"/>
    <property type="match status" value="1"/>
</dbReference>
<dbReference type="PIRSF" id="PIRSF006324">
    <property type="entry name" value="LeuE"/>
    <property type="match status" value="1"/>
</dbReference>
<evidence type="ECO:0000256" key="6">
    <source>
        <dbReference type="SAM" id="Phobius"/>
    </source>
</evidence>